<dbReference type="Proteomes" id="UP001162905">
    <property type="component" value="Unassembled WGS sequence"/>
</dbReference>
<sequence>MIDRDTKWRQGSLLKPEELAVLGVKATNDTVGILISHDCDIPQDKEGYLELILGLKVPKPDKNFLSAKNVRKLHLPFTGPDGKLYVELCFQNRIIVVRDDFCKLSGPLESVSLADADKRTLKQWLTVRYGRPAYPNMFENRLKRECRKKTPVEKGIGELAAKKSAHITALFFSLGEEREVELDEGEPYYLSIYVVYDEENGAIEARKEAEALAKEILALMRSVYGEPEDALEICVESCTALADTQLSFATLMKIDQWRLEWVSLNDEDPAFFALGG</sequence>
<comment type="caution">
    <text evidence="1">The sequence shown here is derived from an EMBL/GenBank/DDBJ whole genome shotgun (WGS) entry which is preliminary data.</text>
</comment>
<proteinExistence type="predicted"/>
<dbReference type="EMBL" id="JAKJXH010000001">
    <property type="protein sequence ID" value="MCF7540625.1"/>
    <property type="molecule type" value="Genomic_DNA"/>
</dbReference>
<protein>
    <submittedName>
        <fullName evidence="1">Uncharacterized protein</fullName>
    </submittedName>
</protein>
<reference evidence="1" key="1">
    <citation type="submission" date="2022-01" db="EMBL/GenBank/DDBJ databases">
        <title>Pseudomonas sp. nov. isolated from Antarctic regolith.</title>
        <authorList>
            <person name="Novakova D."/>
            <person name="Sedlar K."/>
        </authorList>
    </citation>
    <scope>NUCLEOTIDE SEQUENCE</scope>
    <source>
        <strain evidence="1">P2647</strain>
    </source>
</reference>
<dbReference type="RefSeq" id="WP_237249959.1">
    <property type="nucleotide sequence ID" value="NZ_JAKJXH010000001.1"/>
</dbReference>
<gene>
    <name evidence="1" type="ORF">L4G47_00115</name>
</gene>
<evidence type="ECO:0000313" key="2">
    <source>
        <dbReference type="Proteomes" id="UP001162905"/>
    </source>
</evidence>
<evidence type="ECO:0000313" key="1">
    <source>
        <dbReference type="EMBL" id="MCF7540625.1"/>
    </source>
</evidence>
<organism evidence="1 2">
    <name type="scientific">Pseudomonas petrae</name>
    <dbReference type="NCBI Taxonomy" id="2912190"/>
    <lineage>
        <taxon>Bacteria</taxon>
        <taxon>Pseudomonadati</taxon>
        <taxon>Pseudomonadota</taxon>
        <taxon>Gammaproteobacteria</taxon>
        <taxon>Pseudomonadales</taxon>
        <taxon>Pseudomonadaceae</taxon>
        <taxon>Pseudomonas</taxon>
    </lineage>
</organism>
<accession>A0ABS9HZE3</accession>
<name>A0ABS9HZE3_9PSED</name>
<keyword evidence="2" id="KW-1185">Reference proteome</keyword>